<name>A0ABR2BWR9_9ROSI</name>
<reference evidence="2 3" key="1">
    <citation type="journal article" date="2024" name="G3 (Bethesda)">
        <title>Genome assembly of Hibiscus sabdariffa L. provides insights into metabolisms of medicinal natural products.</title>
        <authorList>
            <person name="Kim T."/>
        </authorList>
    </citation>
    <scope>NUCLEOTIDE SEQUENCE [LARGE SCALE GENOMIC DNA]</scope>
    <source>
        <strain evidence="2">TK-2024</strain>
        <tissue evidence="2">Old leaves</tissue>
    </source>
</reference>
<protein>
    <submittedName>
        <fullName evidence="2">Uncharacterized protein</fullName>
    </submittedName>
</protein>
<feature type="compositionally biased region" description="Polar residues" evidence="1">
    <location>
        <begin position="58"/>
        <end position="73"/>
    </location>
</feature>
<dbReference type="InterPro" id="IPR035979">
    <property type="entry name" value="RBD_domain_sf"/>
</dbReference>
<evidence type="ECO:0000256" key="1">
    <source>
        <dbReference type="SAM" id="MobiDB-lite"/>
    </source>
</evidence>
<evidence type="ECO:0000313" key="2">
    <source>
        <dbReference type="EMBL" id="KAK8511560.1"/>
    </source>
</evidence>
<dbReference type="EMBL" id="JBBPBM010000078">
    <property type="protein sequence ID" value="KAK8511560.1"/>
    <property type="molecule type" value="Genomic_DNA"/>
</dbReference>
<dbReference type="SUPFAM" id="SSF54928">
    <property type="entry name" value="RNA-binding domain, RBD"/>
    <property type="match status" value="1"/>
</dbReference>
<gene>
    <name evidence="2" type="ORF">V6N12_038162</name>
</gene>
<proteinExistence type="predicted"/>
<dbReference type="Proteomes" id="UP001472677">
    <property type="component" value="Unassembled WGS sequence"/>
</dbReference>
<evidence type="ECO:0000313" key="3">
    <source>
        <dbReference type="Proteomes" id="UP001472677"/>
    </source>
</evidence>
<sequence length="364" mass="41988">MGSREDAERVIGRFDGFWLYGSRLRVSFAKGGSRETFWRRKRQELRDKTIRSDDLNSEKNQNQEGRLNSASNIMNKQRRQIEGMIDNDKIEILNVCAIGFCRRPFKVAELANKFHLAGLQGFRVMRIAGSLMLLMFEDDTMRQNVLASGKLDEWLENDGKENEKVRIVVSAVKGGDGENYSEETVVPNSISLTAMNTLEVDKIWEDNKVVDWRVMETASWMMDENVGMVQRDEEVRDNDVSAECGLRDELHVQTTKDADVISPICNGPSNRVNITEVIEYRGQQRLLKRDGSDSIVLKMRGMKRVLKEWNRNSFGNVETQYQKIVDEIEALDARLNSEELGSEDLQRKRDLHSRLWAVSKMRED</sequence>
<comment type="caution">
    <text evidence="2">The sequence shown here is derived from an EMBL/GenBank/DDBJ whole genome shotgun (WGS) entry which is preliminary data.</text>
</comment>
<keyword evidence="3" id="KW-1185">Reference proteome</keyword>
<feature type="region of interest" description="Disordered" evidence="1">
    <location>
        <begin position="49"/>
        <end position="73"/>
    </location>
</feature>
<accession>A0ABR2BWR9</accession>
<organism evidence="2 3">
    <name type="scientific">Hibiscus sabdariffa</name>
    <name type="common">roselle</name>
    <dbReference type="NCBI Taxonomy" id="183260"/>
    <lineage>
        <taxon>Eukaryota</taxon>
        <taxon>Viridiplantae</taxon>
        <taxon>Streptophyta</taxon>
        <taxon>Embryophyta</taxon>
        <taxon>Tracheophyta</taxon>
        <taxon>Spermatophyta</taxon>
        <taxon>Magnoliopsida</taxon>
        <taxon>eudicotyledons</taxon>
        <taxon>Gunneridae</taxon>
        <taxon>Pentapetalae</taxon>
        <taxon>rosids</taxon>
        <taxon>malvids</taxon>
        <taxon>Malvales</taxon>
        <taxon>Malvaceae</taxon>
        <taxon>Malvoideae</taxon>
        <taxon>Hibiscus</taxon>
    </lineage>
</organism>